<proteinExistence type="predicted"/>
<protein>
    <submittedName>
        <fullName evidence="1">Uncharacterized protein</fullName>
    </submittedName>
</protein>
<evidence type="ECO:0000313" key="1">
    <source>
        <dbReference type="EMBL" id="KAK3061533.1"/>
    </source>
</evidence>
<reference evidence="1" key="1">
    <citation type="submission" date="2024-09" db="EMBL/GenBank/DDBJ databases">
        <title>Black Yeasts Isolated from many extreme environments.</title>
        <authorList>
            <person name="Coleine C."/>
            <person name="Stajich J.E."/>
            <person name="Selbmann L."/>
        </authorList>
    </citation>
    <scope>NUCLEOTIDE SEQUENCE</scope>
    <source>
        <strain evidence="1">CCFEE 5737</strain>
    </source>
</reference>
<organism evidence="1 2">
    <name type="scientific">Coniosporium uncinatum</name>
    <dbReference type="NCBI Taxonomy" id="93489"/>
    <lineage>
        <taxon>Eukaryota</taxon>
        <taxon>Fungi</taxon>
        <taxon>Dikarya</taxon>
        <taxon>Ascomycota</taxon>
        <taxon>Pezizomycotina</taxon>
        <taxon>Dothideomycetes</taxon>
        <taxon>Dothideomycetes incertae sedis</taxon>
        <taxon>Coniosporium</taxon>
    </lineage>
</organism>
<accession>A0ACC3D4C0</accession>
<keyword evidence="2" id="KW-1185">Reference proteome</keyword>
<dbReference type="EMBL" id="JAWDJW010007781">
    <property type="protein sequence ID" value="KAK3061533.1"/>
    <property type="molecule type" value="Genomic_DNA"/>
</dbReference>
<evidence type="ECO:0000313" key="2">
    <source>
        <dbReference type="Proteomes" id="UP001186974"/>
    </source>
</evidence>
<comment type="caution">
    <text evidence="1">The sequence shown here is derived from an EMBL/GenBank/DDBJ whole genome shotgun (WGS) entry which is preliminary data.</text>
</comment>
<name>A0ACC3D4C0_9PEZI</name>
<gene>
    <name evidence="1" type="ORF">LTS18_005986</name>
</gene>
<sequence>MDEIARSPVDIFPFLDLPAELRNSIYRYAADWNDIQHRRRQRGPARSGRIDGPWFSTPTILLLNRQITLEATDVIGQIPLHIYQTNFGKRVYQSPAHWFISFETIRFVRTRIEDRHNQSRREEFEFTDMRRLLQTCRCEDTLEPLKDGICEDDGAVLQPGEEWASCNWGNGEKLAEMIRLWKANTLAMEHSNIHYWMQLLEMVPNDATLDDLRAVASN</sequence>
<dbReference type="Proteomes" id="UP001186974">
    <property type="component" value="Unassembled WGS sequence"/>
</dbReference>